<keyword evidence="1" id="KW-0812">Transmembrane</keyword>
<evidence type="ECO:0000256" key="1">
    <source>
        <dbReference type="SAM" id="Phobius"/>
    </source>
</evidence>
<feature type="transmembrane region" description="Helical" evidence="1">
    <location>
        <begin position="16"/>
        <end position="40"/>
    </location>
</feature>
<sequence length="43" mass="4695">MSLDNWCLHLSQASQIAFIVCCYLLTCIMLGFLLGIAIAYGSP</sequence>
<protein>
    <submittedName>
        <fullName evidence="2">Uncharacterized protein</fullName>
    </submittedName>
</protein>
<reference evidence="2" key="2">
    <citation type="journal article" date="2015" name="Data Brief">
        <title>Shoot transcriptome of the giant reed, Arundo donax.</title>
        <authorList>
            <person name="Barrero R.A."/>
            <person name="Guerrero F.D."/>
            <person name="Moolhuijzen P."/>
            <person name="Goolsby J.A."/>
            <person name="Tidwell J."/>
            <person name="Bellgard S.E."/>
            <person name="Bellgard M.I."/>
        </authorList>
    </citation>
    <scope>NUCLEOTIDE SEQUENCE</scope>
    <source>
        <tissue evidence="2">Shoot tissue taken approximately 20 cm above the soil surface</tissue>
    </source>
</reference>
<evidence type="ECO:0000313" key="2">
    <source>
        <dbReference type="EMBL" id="JAD35566.1"/>
    </source>
</evidence>
<name>A0A0A8Z9T0_ARUDO</name>
<proteinExistence type="predicted"/>
<reference evidence="2" key="1">
    <citation type="submission" date="2014-09" db="EMBL/GenBank/DDBJ databases">
        <authorList>
            <person name="Magalhaes I.L.F."/>
            <person name="Oliveira U."/>
            <person name="Santos F.R."/>
            <person name="Vidigal T.H.D.A."/>
            <person name="Brescovit A.D."/>
            <person name="Santos A.J."/>
        </authorList>
    </citation>
    <scope>NUCLEOTIDE SEQUENCE</scope>
    <source>
        <tissue evidence="2">Shoot tissue taken approximately 20 cm above the soil surface</tissue>
    </source>
</reference>
<dbReference type="AlphaFoldDB" id="A0A0A8Z9T0"/>
<dbReference type="EMBL" id="GBRH01262329">
    <property type="protein sequence ID" value="JAD35566.1"/>
    <property type="molecule type" value="Transcribed_RNA"/>
</dbReference>
<organism evidence="2">
    <name type="scientific">Arundo donax</name>
    <name type="common">Giant reed</name>
    <name type="synonym">Donax arundinaceus</name>
    <dbReference type="NCBI Taxonomy" id="35708"/>
    <lineage>
        <taxon>Eukaryota</taxon>
        <taxon>Viridiplantae</taxon>
        <taxon>Streptophyta</taxon>
        <taxon>Embryophyta</taxon>
        <taxon>Tracheophyta</taxon>
        <taxon>Spermatophyta</taxon>
        <taxon>Magnoliopsida</taxon>
        <taxon>Liliopsida</taxon>
        <taxon>Poales</taxon>
        <taxon>Poaceae</taxon>
        <taxon>PACMAD clade</taxon>
        <taxon>Arundinoideae</taxon>
        <taxon>Arundineae</taxon>
        <taxon>Arundo</taxon>
    </lineage>
</organism>
<keyword evidence="1" id="KW-1133">Transmembrane helix</keyword>
<accession>A0A0A8Z9T0</accession>
<keyword evidence="1" id="KW-0472">Membrane</keyword>